<dbReference type="SUPFAM" id="SSF51679">
    <property type="entry name" value="Bacterial luciferase-like"/>
    <property type="match status" value="1"/>
</dbReference>
<dbReference type="InterPro" id="IPR036661">
    <property type="entry name" value="Luciferase-like_sf"/>
</dbReference>
<dbReference type="GO" id="GO:0016705">
    <property type="term" value="F:oxidoreductase activity, acting on paired donors, with incorporation or reduction of molecular oxygen"/>
    <property type="evidence" value="ECO:0007669"/>
    <property type="project" value="InterPro"/>
</dbReference>
<sequence length="336" mass="38186">MKFGLFTVFDNYKKKFDRTPEQLIYQVLEQTEVADQLGYESVWFAEHHFSEYGILTSPQMLLTAAAQRTKNIRLGVSIVSLPFHNPIRIAEDYALLDVLSNGRLNLGLGSGYLPHEFTGFNVDGKDKAFRFNDSLAVIEKAWSGETFSHEGEYYQFSDVQLQVIPKQAQVPVWIGTLSSRGAQYVGKMGYNIMGVPYVASNSIAELKQVIDDYKKAYHEAGHDEQKINIPLALHTYIAETREEAERIAKPHLNLYLETRQYGKGAQYEDLEAREQLLIGTPEDVIHMLRKYQEVGCDHIMMLMNFGGLPHNKVLKSMELAAKEVMPAFKEPVKSLV</sequence>
<reference evidence="2 3" key="1">
    <citation type="submission" date="2019-07" db="EMBL/GenBank/DDBJ databases">
        <title>Whole genome shotgun sequence of Aneurinibacillus danicus NBRC 102444.</title>
        <authorList>
            <person name="Hosoyama A."/>
            <person name="Uohara A."/>
            <person name="Ohji S."/>
            <person name="Ichikawa N."/>
        </authorList>
    </citation>
    <scope>NUCLEOTIDE SEQUENCE [LARGE SCALE GENOMIC DNA]</scope>
    <source>
        <strain evidence="2 3">NBRC 102444</strain>
    </source>
</reference>
<dbReference type="Gene3D" id="3.20.20.30">
    <property type="entry name" value="Luciferase-like domain"/>
    <property type="match status" value="1"/>
</dbReference>
<dbReference type="Proteomes" id="UP000321157">
    <property type="component" value="Unassembled WGS sequence"/>
</dbReference>
<proteinExistence type="predicted"/>
<gene>
    <name evidence="2" type="ORF">ADA01nite_28830</name>
</gene>
<evidence type="ECO:0000313" key="2">
    <source>
        <dbReference type="EMBL" id="GEN35423.1"/>
    </source>
</evidence>
<dbReference type="AlphaFoldDB" id="A0A511VCY0"/>
<dbReference type="EMBL" id="BJXX01000132">
    <property type="protein sequence ID" value="GEN35423.1"/>
    <property type="molecule type" value="Genomic_DNA"/>
</dbReference>
<organism evidence="2 3">
    <name type="scientific">Aneurinibacillus danicus</name>
    <dbReference type="NCBI Taxonomy" id="267746"/>
    <lineage>
        <taxon>Bacteria</taxon>
        <taxon>Bacillati</taxon>
        <taxon>Bacillota</taxon>
        <taxon>Bacilli</taxon>
        <taxon>Bacillales</taxon>
        <taxon>Paenibacillaceae</taxon>
        <taxon>Aneurinibacillus group</taxon>
        <taxon>Aneurinibacillus</taxon>
    </lineage>
</organism>
<keyword evidence="3" id="KW-1185">Reference proteome</keyword>
<dbReference type="InterPro" id="IPR011251">
    <property type="entry name" value="Luciferase-like_dom"/>
</dbReference>
<evidence type="ECO:0000313" key="3">
    <source>
        <dbReference type="Proteomes" id="UP000321157"/>
    </source>
</evidence>
<accession>A0A511VCY0</accession>
<dbReference type="GO" id="GO:0005829">
    <property type="term" value="C:cytosol"/>
    <property type="evidence" value="ECO:0007669"/>
    <property type="project" value="TreeGrafter"/>
</dbReference>
<evidence type="ECO:0000259" key="1">
    <source>
        <dbReference type="Pfam" id="PF00296"/>
    </source>
</evidence>
<feature type="domain" description="Luciferase-like" evidence="1">
    <location>
        <begin position="1"/>
        <end position="298"/>
    </location>
</feature>
<comment type="caution">
    <text evidence="2">The sequence shown here is derived from an EMBL/GenBank/DDBJ whole genome shotgun (WGS) entry which is preliminary data.</text>
</comment>
<dbReference type="OrthoDB" id="9814695at2"/>
<dbReference type="PANTHER" id="PTHR30137">
    <property type="entry name" value="LUCIFERASE-LIKE MONOOXYGENASE"/>
    <property type="match status" value="1"/>
</dbReference>
<dbReference type="PANTHER" id="PTHR30137:SF6">
    <property type="entry name" value="LUCIFERASE-LIKE MONOOXYGENASE"/>
    <property type="match status" value="1"/>
</dbReference>
<dbReference type="InterPro" id="IPR050766">
    <property type="entry name" value="Bact_Lucif_Oxidored"/>
</dbReference>
<name>A0A511VCY0_9BACL</name>
<protein>
    <submittedName>
        <fullName evidence="2">Luciferase</fullName>
    </submittedName>
</protein>
<dbReference type="RefSeq" id="WP_146810957.1">
    <property type="nucleotide sequence ID" value="NZ_BJXX01000132.1"/>
</dbReference>
<dbReference type="Pfam" id="PF00296">
    <property type="entry name" value="Bac_luciferase"/>
    <property type="match status" value="1"/>
</dbReference>